<gene>
    <name evidence="6" type="ORF">OFUS_LOCUS2049</name>
</gene>
<evidence type="ECO:0000256" key="1">
    <source>
        <dbReference type="ARBA" id="ARBA00022729"/>
    </source>
</evidence>
<protein>
    <recommendedName>
        <fullName evidence="5">Sushi domain-containing protein</fullName>
    </recommendedName>
</protein>
<dbReference type="InterPro" id="IPR000436">
    <property type="entry name" value="Sushi_SCR_CCP_dom"/>
</dbReference>
<dbReference type="PROSITE" id="PS50923">
    <property type="entry name" value="SUSHI"/>
    <property type="match status" value="1"/>
</dbReference>
<dbReference type="Proteomes" id="UP000749559">
    <property type="component" value="Unassembled WGS sequence"/>
</dbReference>
<dbReference type="Gene3D" id="2.10.70.10">
    <property type="entry name" value="Complement Module, domain 1"/>
    <property type="match status" value="2"/>
</dbReference>
<keyword evidence="2" id="KW-0677">Repeat</keyword>
<dbReference type="SMART" id="SM00032">
    <property type="entry name" value="CCP"/>
    <property type="match status" value="2"/>
</dbReference>
<comment type="caution">
    <text evidence="6">The sequence shown here is derived from an EMBL/GenBank/DDBJ whole genome shotgun (WGS) entry which is preliminary data.</text>
</comment>
<keyword evidence="3" id="KW-1015">Disulfide bond</keyword>
<evidence type="ECO:0000256" key="2">
    <source>
        <dbReference type="ARBA" id="ARBA00022737"/>
    </source>
</evidence>
<feature type="non-terminal residue" evidence="6">
    <location>
        <position position="1"/>
    </location>
</feature>
<dbReference type="Pfam" id="PF00084">
    <property type="entry name" value="Sushi"/>
    <property type="match status" value="2"/>
</dbReference>
<dbReference type="InterPro" id="IPR051277">
    <property type="entry name" value="SEZ6_CSMD_C4BPB_Regulators"/>
</dbReference>
<evidence type="ECO:0000256" key="3">
    <source>
        <dbReference type="ARBA" id="ARBA00023157"/>
    </source>
</evidence>
<reference evidence="6" key="1">
    <citation type="submission" date="2022-03" db="EMBL/GenBank/DDBJ databases">
        <authorList>
            <person name="Martin C."/>
        </authorList>
    </citation>
    <scope>NUCLEOTIDE SEQUENCE</scope>
</reference>
<accession>A0A8S4N2X3</accession>
<proteinExistence type="predicted"/>
<dbReference type="PANTHER" id="PTHR45656:SF4">
    <property type="entry name" value="PROTEIN CBR-CLEC-78"/>
    <property type="match status" value="1"/>
</dbReference>
<evidence type="ECO:0000313" key="6">
    <source>
        <dbReference type="EMBL" id="CAH1774627.1"/>
    </source>
</evidence>
<keyword evidence="4" id="KW-0768">Sushi</keyword>
<evidence type="ECO:0000259" key="5">
    <source>
        <dbReference type="PROSITE" id="PS50923"/>
    </source>
</evidence>
<sequence length="294" mass="31658">FTEVTTEPTYTPSSIECKEVQQRGCRSEGECCEGLQGTSLRCKESICCVPETGPCVEDEDCCRGGNLKCTEGRCIAPDCEYPVAPQNGRIDSGSAPNQQGRFKPGEIVSFSCNDCYTLSRNPAGQIDKTVECESNGELDGPVPTCERLQCIDIVAPENGGRSPTVGNNACGDQVTVECDDDFEPEGPIVLTCEQIGTSVSWDKVPQKCTKEKACQELGQPCENGNGNGNGLDCCVKVNEVMACGFTGTCFRERRQRCSSDDDCCRGLGCSNETKTCEPPITLDCREPIDIVFAV</sequence>
<dbReference type="SUPFAM" id="SSF57535">
    <property type="entry name" value="Complement control module/SCR domain"/>
    <property type="match status" value="2"/>
</dbReference>
<dbReference type="AlphaFoldDB" id="A0A8S4N2X3"/>
<feature type="non-terminal residue" evidence="6">
    <location>
        <position position="294"/>
    </location>
</feature>
<keyword evidence="7" id="KW-1185">Reference proteome</keyword>
<organism evidence="6 7">
    <name type="scientific">Owenia fusiformis</name>
    <name type="common">Polychaete worm</name>
    <dbReference type="NCBI Taxonomy" id="6347"/>
    <lineage>
        <taxon>Eukaryota</taxon>
        <taxon>Metazoa</taxon>
        <taxon>Spiralia</taxon>
        <taxon>Lophotrochozoa</taxon>
        <taxon>Annelida</taxon>
        <taxon>Polychaeta</taxon>
        <taxon>Sedentaria</taxon>
        <taxon>Canalipalpata</taxon>
        <taxon>Sabellida</taxon>
        <taxon>Oweniida</taxon>
        <taxon>Oweniidae</taxon>
        <taxon>Owenia</taxon>
    </lineage>
</organism>
<dbReference type="EMBL" id="CAIIXF020000001">
    <property type="protein sequence ID" value="CAH1774627.1"/>
    <property type="molecule type" value="Genomic_DNA"/>
</dbReference>
<dbReference type="PANTHER" id="PTHR45656">
    <property type="entry name" value="PROTEIN CBR-CLEC-78"/>
    <property type="match status" value="1"/>
</dbReference>
<keyword evidence="1" id="KW-0732">Signal</keyword>
<dbReference type="InterPro" id="IPR035976">
    <property type="entry name" value="Sushi/SCR/CCP_sf"/>
</dbReference>
<evidence type="ECO:0000313" key="7">
    <source>
        <dbReference type="Proteomes" id="UP000749559"/>
    </source>
</evidence>
<comment type="caution">
    <text evidence="4">Lacks conserved residue(s) required for the propagation of feature annotation.</text>
</comment>
<evidence type="ECO:0000256" key="4">
    <source>
        <dbReference type="PROSITE-ProRule" id="PRU00302"/>
    </source>
</evidence>
<dbReference type="CDD" id="cd00033">
    <property type="entry name" value="CCP"/>
    <property type="match status" value="2"/>
</dbReference>
<name>A0A8S4N2X3_OWEFU</name>
<dbReference type="OrthoDB" id="10026788at2759"/>
<feature type="domain" description="Sushi" evidence="5">
    <location>
        <begin position="77"/>
        <end position="147"/>
    </location>
</feature>